<dbReference type="RefSeq" id="XP_023175930.1">
    <property type="nucleotide sequence ID" value="XM_023320162.2"/>
</dbReference>
<evidence type="ECO:0000256" key="8">
    <source>
        <dbReference type="ARBA" id="ARBA00048283"/>
    </source>
</evidence>
<dbReference type="GO" id="GO:0052689">
    <property type="term" value="F:carboxylic ester hydrolase activity"/>
    <property type="evidence" value="ECO:0007669"/>
    <property type="project" value="TreeGrafter"/>
</dbReference>
<feature type="domain" description="AB hydrolase-1" evidence="12">
    <location>
        <begin position="64"/>
        <end position="303"/>
    </location>
</feature>
<evidence type="ECO:0000256" key="3">
    <source>
        <dbReference type="ARBA" id="ARBA00026104"/>
    </source>
</evidence>
<evidence type="ECO:0000256" key="10">
    <source>
        <dbReference type="ARBA" id="ARBA00048513"/>
    </source>
</evidence>
<name>A0A6J1M4H6_DROHY</name>
<dbReference type="PANTHER" id="PTHR46118">
    <property type="entry name" value="PROTEIN ABHD11"/>
    <property type="match status" value="1"/>
</dbReference>
<dbReference type="KEGG" id="dhe:111602849"/>
<keyword evidence="2" id="KW-0378">Hydrolase</keyword>
<evidence type="ECO:0000256" key="5">
    <source>
        <dbReference type="ARBA" id="ARBA00043667"/>
    </source>
</evidence>
<comment type="similarity">
    <text evidence="1">Belongs to the AB hydrolase superfamily.</text>
</comment>
<dbReference type="EC" id="3.1.1.116" evidence="3"/>
<comment type="catalytic activity">
    <reaction evidence="11">
        <text>1-octadecanoyl-2-(5Z,8Z,11Z,14Z-eicosatetraenoyl)-sn-glycerol + H2O = 2-(5Z,8Z,11Z,14Z-eicosatetraenoyl)-glycerol + octadecanoate + H(+)</text>
        <dbReference type="Rhea" id="RHEA:38507"/>
        <dbReference type="ChEBI" id="CHEBI:15377"/>
        <dbReference type="ChEBI" id="CHEBI:15378"/>
        <dbReference type="ChEBI" id="CHEBI:25629"/>
        <dbReference type="ChEBI" id="CHEBI:52392"/>
        <dbReference type="ChEBI" id="CHEBI:75728"/>
    </reaction>
</comment>
<dbReference type="PANTHER" id="PTHR46118:SF4">
    <property type="entry name" value="PROTEIN ABHD11"/>
    <property type="match status" value="1"/>
</dbReference>
<sequence length="317" mass="35436">MQLLNESLRCLSTCGATKSFFKCSANVSPAAVRYQYRRHYANVPAIAMSHEQFDGSAPDASRSPLITMHGLFGSKQNWRSISRALAKQTNRRVYTVDLRNHGDSPHTSTHNSLGMTADLVAFMQAKSISKTCVLGHSMGGRSGMHFTLSNPNLVERLIVVDISPVYMPRTIEDMTAIFKAMQDIDIPPNMSLSQGRQAAKKKLGETVDQSSVDFILLNLRKKPSTGEFYWACNVDVLVNSLHGFTHYSDHIADLPPYTGPTTFLCGTHSPYMQPESWPEVQKIFPNASIHWLDTGHLVHLEKPQEFIRIVTDFLNNP</sequence>
<comment type="catalytic activity">
    <reaction evidence="9">
        <text>1,2-didecanoylglycerol + H2O = decanoylglycerol + decanoate + H(+)</text>
        <dbReference type="Rhea" id="RHEA:48596"/>
        <dbReference type="ChEBI" id="CHEBI:11152"/>
        <dbReference type="ChEBI" id="CHEBI:15377"/>
        <dbReference type="ChEBI" id="CHEBI:15378"/>
        <dbReference type="ChEBI" id="CHEBI:27689"/>
        <dbReference type="ChEBI" id="CHEBI:90605"/>
    </reaction>
</comment>
<dbReference type="InterPro" id="IPR029058">
    <property type="entry name" value="AB_hydrolase_fold"/>
</dbReference>
<keyword evidence="13" id="KW-1185">Reference proteome</keyword>
<comment type="catalytic activity">
    <reaction evidence="6">
        <text>a 1,3-diacyl-sn-glycerol + H2O = a 1-acyl-sn-glycerol + a fatty acid + H(+)</text>
        <dbReference type="Rhea" id="RHEA:38503"/>
        <dbReference type="ChEBI" id="CHEBI:15377"/>
        <dbReference type="ChEBI" id="CHEBI:15378"/>
        <dbReference type="ChEBI" id="CHEBI:28868"/>
        <dbReference type="ChEBI" id="CHEBI:64683"/>
        <dbReference type="ChEBI" id="CHEBI:77272"/>
    </reaction>
</comment>
<evidence type="ECO:0000256" key="1">
    <source>
        <dbReference type="ARBA" id="ARBA00008645"/>
    </source>
</evidence>
<evidence type="ECO:0000256" key="2">
    <source>
        <dbReference type="ARBA" id="ARBA00022801"/>
    </source>
</evidence>
<reference evidence="14" key="1">
    <citation type="submission" date="2025-08" db="UniProtKB">
        <authorList>
            <consortium name="RefSeq"/>
        </authorList>
    </citation>
    <scope>IDENTIFICATION</scope>
    <source>
        <strain evidence="14">15085-1641.00</strain>
        <tissue evidence="14">Whole body</tissue>
    </source>
</reference>
<dbReference type="OMA" id="LITMHGL"/>
<evidence type="ECO:0000256" key="11">
    <source>
        <dbReference type="ARBA" id="ARBA00048919"/>
    </source>
</evidence>
<evidence type="ECO:0000313" key="14">
    <source>
        <dbReference type="RefSeq" id="XP_023175930.1"/>
    </source>
</evidence>
<organism evidence="13 14">
    <name type="scientific">Drosophila hydei</name>
    <name type="common">Fruit fly</name>
    <dbReference type="NCBI Taxonomy" id="7224"/>
    <lineage>
        <taxon>Eukaryota</taxon>
        <taxon>Metazoa</taxon>
        <taxon>Ecdysozoa</taxon>
        <taxon>Arthropoda</taxon>
        <taxon>Hexapoda</taxon>
        <taxon>Insecta</taxon>
        <taxon>Pterygota</taxon>
        <taxon>Neoptera</taxon>
        <taxon>Endopterygota</taxon>
        <taxon>Diptera</taxon>
        <taxon>Brachycera</taxon>
        <taxon>Muscomorpha</taxon>
        <taxon>Ephydroidea</taxon>
        <taxon>Drosophilidae</taxon>
        <taxon>Drosophila</taxon>
    </lineage>
</organism>
<evidence type="ECO:0000256" key="6">
    <source>
        <dbReference type="ARBA" id="ARBA00043742"/>
    </source>
</evidence>
<dbReference type="Proteomes" id="UP000504633">
    <property type="component" value="Unplaced"/>
</dbReference>
<accession>A0A6J1M4H6</accession>
<dbReference type="GeneID" id="111602849"/>
<dbReference type="Gene3D" id="3.40.50.1820">
    <property type="entry name" value="alpha/beta hydrolase"/>
    <property type="match status" value="1"/>
</dbReference>
<evidence type="ECO:0000259" key="12">
    <source>
        <dbReference type="Pfam" id="PF00561"/>
    </source>
</evidence>
<evidence type="ECO:0000256" key="4">
    <source>
        <dbReference type="ARBA" id="ARBA00042703"/>
    </source>
</evidence>
<comment type="catalytic activity">
    <reaction evidence="8">
        <text>1-octadecanoyl-2-(4Z,7Z,10Z,13Z,16Z,19Z-docosahexaenoyl)-sn-glycerol + H2O = 2-(4Z,7Z,10Z,13Z,16Z,19Z-docosahexaenoyl)-glycerol + octadecanoate + H(+)</text>
        <dbReference type="Rhea" id="RHEA:77107"/>
        <dbReference type="ChEBI" id="CHEBI:15377"/>
        <dbReference type="ChEBI" id="CHEBI:15378"/>
        <dbReference type="ChEBI" id="CHEBI:25629"/>
        <dbReference type="ChEBI" id="CHEBI:77129"/>
        <dbReference type="ChEBI" id="CHEBI:186738"/>
    </reaction>
</comment>
<evidence type="ECO:0000313" key="13">
    <source>
        <dbReference type="Proteomes" id="UP000504633"/>
    </source>
</evidence>
<gene>
    <name evidence="14" type="primary">LOC111602849</name>
</gene>
<proteinExistence type="inferred from homology"/>
<comment type="catalytic activity">
    <reaction evidence="5">
        <text>a 1,2-diacyl-sn-glycerol + H2O = a 2-acylglycerol + a fatty acid + H(+)</text>
        <dbReference type="Rhea" id="RHEA:33275"/>
        <dbReference type="ChEBI" id="CHEBI:15377"/>
        <dbReference type="ChEBI" id="CHEBI:15378"/>
        <dbReference type="ChEBI" id="CHEBI:17389"/>
        <dbReference type="ChEBI" id="CHEBI:17815"/>
        <dbReference type="ChEBI" id="CHEBI:28868"/>
        <dbReference type="EC" id="3.1.1.116"/>
    </reaction>
</comment>
<evidence type="ECO:0000256" key="9">
    <source>
        <dbReference type="ARBA" id="ARBA00048504"/>
    </source>
</evidence>
<evidence type="ECO:0000256" key="7">
    <source>
        <dbReference type="ARBA" id="ARBA00044064"/>
    </source>
</evidence>
<comment type="catalytic activity">
    <reaction evidence="10">
        <text>1-octadecanoyl-2-(9Z-octadecenoyl)-sn-glycerol + H2O = 2-(9Z-octadecenoyl)-glycerol + octadecanoate + H(+)</text>
        <dbReference type="Rhea" id="RHEA:77103"/>
        <dbReference type="ChEBI" id="CHEBI:15377"/>
        <dbReference type="ChEBI" id="CHEBI:15378"/>
        <dbReference type="ChEBI" id="CHEBI:25629"/>
        <dbReference type="ChEBI" id="CHEBI:73990"/>
        <dbReference type="ChEBI" id="CHEBI:75468"/>
    </reaction>
</comment>
<dbReference type="Pfam" id="PF00561">
    <property type="entry name" value="Abhydrolase_1"/>
    <property type="match status" value="1"/>
</dbReference>
<dbReference type="AlphaFoldDB" id="A0A6J1M4H6"/>
<dbReference type="SUPFAM" id="SSF53474">
    <property type="entry name" value="alpha/beta-Hydrolases"/>
    <property type="match status" value="1"/>
</dbReference>
<dbReference type="GO" id="GO:0005739">
    <property type="term" value="C:mitochondrion"/>
    <property type="evidence" value="ECO:0007669"/>
    <property type="project" value="TreeGrafter"/>
</dbReference>
<dbReference type="OrthoDB" id="8119704at2759"/>
<protein>
    <recommendedName>
        <fullName evidence="7">sn-1-specific diacylglycerol lipase ABHD11</fullName>
        <ecNumber evidence="3">3.1.1.116</ecNumber>
    </recommendedName>
    <alternativeName>
        <fullName evidence="4">Alpha/beta hydrolase domain-containing protein 11</fullName>
    </alternativeName>
</protein>
<dbReference type="InterPro" id="IPR000073">
    <property type="entry name" value="AB_hydrolase_1"/>
</dbReference>